<protein>
    <submittedName>
        <fullName evidence="2">SDR family NAD(P)-dependent oxidoreductase</fullName>
    </submittedName>
</protein>
<dbReference type="SUPFAM" id="SSF51735">
    <property type="entry name" value="NAD(P)-binding Rossmann-fold domains"/>
    <property type="match status" value="1"/>
</dbReference>
<dbReference type="InterPro" id="IPR036291">
    <property type="entry name" value="NAD(P)-bd_dom_sf"/>
</dbReference>
<evidence type="ECO:0000313" key="3">
    <source>
        <dbReference type="Proteomes" id="UP001140076"/>
    </source>
</evidence>
<comment type="caution">
    <text evidence="2">The sequence shown here is derived from an EMBL/GenBank/DDBJ whole genome shotgun (WGS) entry which is preliminary data.</text>
</comment>
<sequence>MANAPTVLITGATDGLGRALAHRLARDGATLLLHGRDPDRLARTAAEVGGSHPEGAVPATFRADLAELAQAHRLAAEVRAHTDRLDVLVSNAGIGAGEPDGRDRRTSADGHELRFAVNYLAGFAITLDLLPLLRASAPARVVNVASLGQHALDFDDLMLERGYHGIRAYGQSKLAQIMSGVELARRLPAEEVTVNSLHPSTYMPTKMVLTELGHHVDTLEAGVEATYRLVADPALAGTTGAFFDRTRPARPNAQADDPAARAELWRRSLELVGHPGLD</sequence>
<reference evidence="2" key="1">
    <citation type="submission" date="2021-10" db="EMBL/GenBank/DDBJ databases">
        <title>Streptomonospora sp. nov., isolated from mangrove soil.</title>
        <authorList>
            <person name="Chen X."/>
            <person name="Ge X."/>
            <person name="Liu W."/>
        </authorList>
    </citation>
    <scope>NUCLEOTIDE SEQUENCE</scope>
    <source>
        <strain evidence="2">S1-112</strain>
    </source>
</reference>
<keyword evidence="3" id="KW-1185">Reference proteome</keyword>
<accession>A0A9X3NNH5</accession>
<evidence type="ECO:0000256" key="1">
    <source>
        <dbReference type="ARBA" id="ARBA00023002"/>
    </source>
</evidence>
<evidence type="ECO:0000313" key="2">
    <source>
        <dbReference type="EMBL" id="MDA0566543.1"/>
    </source>
</evidence>
<proteinExistence type="predicted"/>
<dbReference type="EMBL" id="JAJAQC010000037">
    <property type="protein sequence ID" value="MDA0566543.1"/>
    <property type="molecule type" value="Genomic_DNA"/>
</dbReference>
<gene>
    <name evidence="2" type="ORF">LG943_19830</name>
</gene>
<dbReference type="PANTHER" id="PTHR43157">
    <property type="entry name" value="PHOSPHATIDYLINOSITOL-GLYCAN BIOSYNTHESIS CLASS F PROTEIN-RELATED"/>
    <property type="match status" value="1"/>
</dbReference>
<dbReference type="Gene3D" id="3.40.50.720">
    <property type="entry name" value="NAD(P)-binding Rossmann-like Domain"/>
    <property type="match status" value="1"/>
</dbReference>
<dbReference type="PRINTS" id="PR00081">
    <property type="entry name" value="GDHRDH"/>
</dbReference>
<dbReference type="PANTHER" id="PTHR43157:SF31">
    <property type="entry name" value="PHOSPHATIDYLINOSITOL-GLYCAN BIOSYNTHESIS CLASS F PROTEIN"/>
    <property type="match status" value="1"/>
</dbReference>
<keyword evidence="1" id="KW-0560">Oxidoreductase</keyword>
<dbReference type="Proteomes" id="UP001140076">
    <property type="component" value="Unassembled WGS sequence"/>
</dbReference>
<dbReference type="InterPro" id="IPR002347">
    <property type="entry name" value="SDR_fam"/>
</dbReference>
<dbReference type="Pfam" id="PF00106">
    <property type="entry name" value="adh_short"/>
    <property type="match status" value="1"/>
</dbReference>
<name>A0A9X3NNH5_9ACTN</name>
<dbReference type="GO" id="GO:0016491">
    <property type="term" value="F:oxidoreductase activity"/>
    <property type="evidence" value="ECO:0007669"/>
    <property type="project" value="UniProtKB-KW"/>
</dbReference>
<organism evidence="2 3">
    <name type="scientific">Streptomonospora mangrovi</name>
    <dbReference type="NCBI Taxonomy" id="2883123"/>
    <lineage>
        <taxon>Bacteria</taxon>
        <taxon>Bacillati</taxon>
        <taxon>Actinomycetota</taxon>
        <taxon>Actinomycetes</taxon>
        <taxon>Streptosporangiales</taxon>
        <taxon>Nocardiopsidaceae</taxon>
        <taxon>Streptomonospora</taxon>
    </lineage>
</organism>
<dbReference type="RefSeq" id="WP_270073795.1">
    <property type="nucleotide sequence ID" value="NZ_JAJAQC010000037.1"/>
</dbReference>
<dbReference type="AlphaFoldDB" id="A0A9X3NNH5"/>